<evidence type="ECO:0000313" key="2">
    <source>
        <dbReference type="Proteomes" id="UP000683417"/>
    </source>
</evidence>
<proteinExistence type="predicted"/>
<organism evidence="1 2">
    <name type="scientific">Blumeria graminis f. sp. triticale</name>
    <dbReference type="NCBI Taxonomy" id="1689686"/>
    <lineage>
        <taxon>Eukaryota</taxon>
        <taxon>Fungi</taxon>
        <taxon>Dikarya</taxon>
        <taxon>Ascomycota</taxon>
        <taxon>Pezizomycotina</taxon>
        <taxon>Leotiomycetes</taxon>
        <taxon>Erysiphales</taxon>
        <taxon>Erysiphaceae</taxon>
        <taxon>Blumeria</taxon>
    </lineage>
</organism>
<dbReference type="EMBL" id="CAJHIT010000007">
    <property type="protein sequence ID" value="CAD6503598.1"/>
    <property type="molecule type" value="Genomic_DNA"/>
</dbReference>
<reference evidence="1" key="1">
    <citation type="submission" date="2020-10" db="EMBL/GenBank/DDBJ databases">
        <authorList>
            <person name="Muller C M."/>
        </authorList>
    </citation>
    <scope>NUCLEOTIDE SEQUENCE</scope>
    <source>
        <strain evidence="1">THUN-12</strain>
    </source>
</reference>
<dbReference type="AlphaFoldDB" id="A0A9W4D3D8"/>
<dbReference type="Proteomes" id="UP000683417">
    <property type="component" value="Unassembled WGS sequence"/>
</dbReference>
<protein>
    <submittedName>
        <fullName evidence="1">BgTH12-03258</fullName>
    </submittedName>
</protein>
<comment type="caution">
    <text evidence="1">The sequence shown here is derived from an EMBL/GenBank/DDBJ whole genome shotgun (WGS) entry which is preliminary data.</text>
</comment>
<accession>A0A9W4D3D8</accession>
<gene>
    <name evidence="1" type="ORF">BGTH12_LOCUS4956</name>
</gene>
<sequence length="22" mass="2686">MYYNHSRDATTRSIQKYCTIHP</sequence>
<name>A0A9W4D3D8_BLUGR</name>
<evidence type="ECO:0000313" key="1">
    <source>
        <dbReference type="EMBL" id="CAD6503598.1"/>
    </source>
</evidence>